<reference evidence="1" key="2">
    <citation type="journal article" date="2024" name="Plant">
        <title>Genomic evolution and insights into agronomic trait innovations of Sesamum species.</title>
        <authorList>
            <person name="Miao H."/>
            <person name="Wang L."/>
            <person name="Qu L."/>
            <person name="Liu H."/>
            <person name="Sun Y."/>
            <person name="Le M."/>
            <person name="Wang Q."/>
            <person name="Wei S."/>
            <person name="Zheng Y."/>
            <person name="Lin W."/>
            <person name="Duan Y."/>
            <person name="Cao H."/>
            <person name="Xiong S."/>
            <person name="Wang X."/>
            <person name="Wei L."/>
            <person name="Li C."/>
            <person name="Ma Q."/>
            <person name="Ju M."/>
            <person name="Zhao R."/>
            <person name="Li G."/>
            <person name="Mu C."/>
            <person name="Tian Q."/>
            <person name="Mei H."/>
            <person name="Zhang T."/>
            <person name="Gao T."/>
            <person name="Zhang H."/>
        </authorList>
    </citation>
    <scope>NUCLEOTIDE SEQUENCE</scope>
    <source>
        <strain evidence="1">G02</strain>
    </source>
</reference>
<dbReference type="EMBL" id="JACGWJ010000030">
    <property type="protein sequence ID" value="KAL0301366.1"/>
    <property type="molecule type" value="Genomic_DNA"/>
</dbReference>
<organism evidence="1">
    <name type="scientific">Sesamum radiatum</name>
    <name type="common">Black benniseed</name>
    <dbReference type="NCBI Taxonomy" id="300843"/>
    <lineage>
        <taxon>Eukaryota</taxon>
        <taxon>Viridiplantae</taxon>
        <taxon>Streptophyta</taxon>
        <taxon>Embryophyta</taxon>
        <taxon>Tracheophyta</taxon>
        <taxon>Spermatophyta</taxon>
        <taxon>Magnoliopsida</taxon>
        <taxon>eudicotyledons</taxon>
        <taxon>Gunneridae</taxon>
        <taxon>Pentapetalae</taxon>
        <taxon>asterids</taxon>
        <taxon>lamiids</taxon>
        <taxon>Lamiales</taxon>
        <taxon>Pedaliaceae</taxon>
        <taxon>Sesamum</taxon>
    </lineage>
</organism>
<sequence>MAHISREELQHMIEYERRTITLAVREPVRSIRPTELNMKKSWELKKVMKRKFRIQARVREESEGNQQFHGQKWRMLAGR</sequence>
<dbReference type="AlphaFoldDB" id="A0AAW2K3Q7"/>
<protein>
    <submittedName>
        <fullName evidence="1">Uncharacterized protein</fullName>
    </submittedName>
</protein>
<gene>
    <name evidence="1" type="ORF">Sradi_6413400</name>
</gene>
<comment type="caution">
    <text evidence="1">The sequence shown here is derived from an EMBL/GenBank/DDBJ whole genome shotgun (WGS) entry which is preliminary data.</text>
</comment>
<evidence type="ECO:0000313" key="1">
    <source>
        <dbReference type="EMBL" id="KAL0301366.1"/>
    </source>
</evidence>
<proteinExistence type="predicted"/>
<reference evidence="1" key="1">
    <citation type="submission" date="2020-06" db="EMBL/GenBank/DDBJ databases">
        <authorList>
            <person name="Li T."/>
            <person name="Hu X."/>
            <person name="Zhang T."/>
            <person name="Song X."/>
            <person name="Zhang H."/>
            <person name="Dai N."/>
            <person name="Sheng W."/>
            <person name="Hou X."/>
            <person name="Wei L."/>
        </authorList>
    </citation>
    <scope>NUCLEOTIDE SEQUENCE</scope>
    <source>
        <strain evidence="1">G02</strain>
        <tissue evidence="1">Leaf</tissue>
    </source>
</reference>
<name>A0AAW2K3Q7_SESRA</name>
<accession>A0AAW2K3Q7</accession>